<organism evidence="1 2">
    <name type="scientific">Durusdinium trenchii</name>
    <dbReference type="NCBI Taxonomy" id="1381693"/>
    <lineage>
        <taxon>Eukaryota</taxon>
        <taxon>Sar</taxon>
        <taxon>Alveolata</taxon>
        <taxon>Dinophyceae</taxon>
        <taxon>Suessiales</taxon>
        <taxon>Symbiodiniaceae</taxon>
        <taxon>Durusdinium</taxon>
    </lineage>
</organism>
<protein>
    <submittedName>
        <fullName evidence="1">Uncharacterized protein</fullName>
    </submittedName>
</protein>
<keyword evidence="2" id="KW-1185">Reference proteome</keyword>
<evidence type="ECO:0000313" key="2">
    <source>
        <dbReference type="Proteomes" id="UP001642464"/>
    </source>
</evidence>
<comment type="caution">
    <text evidence="1">The sequence shown here is derived from an EMBL/GenBank/DDBJ whole genome shotgun (WGS) entry which is preliminary data.</text>
</comment>
<accession>A0ABP0P250</accession>
<proteinExistence type="predicted"/>
<reference evidence="1 2" key="1">
    <citation type="submission" date="2024-02" db="EMBL/GenBank/DDBJ databases">
        <authorList>
            <person name="Chen Y."/>
            <person name="Shah S."/>
            <person name="Dougan E. K."/>
            <person name="Thang M."/>
            <person name="Chan C."/>
        </authorList>
    </citation>
    <scope>NUCLEOTIDE SEQUENCE [LARGE SCALE GENOMIC DNA]</scope>
</reference>
<evidence type="ECO:0000313" key="1">
    <source>
        <dbReference type="EMBL" id="CAK9069728.1"/>
    </source>
</evidence>
<name>A0ABP0P250_9DINO</name>
<dbReference type="Proteomes" id="UP001642464">
    <property type="component" value="Unassembled WGS sequence"/>
</dbReference>
<dbReference type="EMBL" id="CAXAMM010032446">
    <property type="protein sequence ID" value="CAK9069728.1"/>
    <property type="molecule type" value="Genomic_DNA"/>
</dbReference>
<sequence>MAGLRVIYGMLIGVPLIGEEPRQMGVRAKSSPNLHEAEKAVSRAEAQWIPFLAASQLCRGGRFVGTSLEKITYFVMSKHVCGIPSAGICERLGAESRSEDVPSPVPSAASCSSSATWAVRGKRLCHLVHPGTVEDSSEMKLFA</sequence>
<gene>
    <name evidence="1" type="ORF">SCF082_LOCUS34848</name>
</gene>